<keyword evidence="1" id="KW-0812">Transmembrane</keyword>
<comment type="caution">
    <text evidence="2">The sequence shown here is derived from an EMBL/GenBank/DDBJ whole genome shotgun (WGS) entry which is preliminary data.</text>
</comment>
<evidence type="ECO:0008006" key="4">
    <source>
        <dbReference type="Google" id="ProtNLM"/>
    </source>
</evidence>
<protein>
    <recommendedName>
        <fullName evidence="4">Transmembrane protein</fullName>
    </recommendedName>
</protein>
<dbReference type="EMBL" id="JALHLF010000065">
    <property type="protein sequence ID" value="MCJ2183884.1"/>
    <property type="molecule type" value="Genomic_DNA"/>
</dbReference>
<name>A0ABT0BGJ5_9SPHN</name>
<sequence length="75" mass="8101">MKPPERDPAAARFFALQLARIGGIALIVLGIVITQGTALPAVPDTIGYALMGAGLIDTLFVPRLLARRWRSRDTE</sequence>
<keyword evidence="1" id="KW-0472">Membrane</keyword>
<reference evidence="2" key="1">
    <citation type="submission" date="2022-03" db="EMBL/GenBank/DDBJ databases">
        <title>Identification of a novel bacterium isolated from mangrove sediments.</title>
        <authorList>
            <person name="Pan X."/>
        </authorList>
    </citation>
    <scope>NUCLEOTIDE SEQUENCE</scope>
    <source>
        <strain evidence="2">B1949</strain>
    </source>
</reference>
<gene>
    <name evidence="2" type="ORF">MTR62_14440</name>
</gene>
<organism evidence="2 3">
    <name type="scientific">Novosphingobium organovorum</name>
    <dbReference type="NCBI Taxonomy" id="2930092"/>
    <lineage>
        <taxon>Bacteria</taxon>
        <taxon>Pseudomonadati</taxon>
        <taxon>Pseudomonadota</taxon>
        <taxon>Alphaproteobacteria</taxon>
        <taxon>Sphingomonadales</taxon>
        <taxon>Sphingomonadaceae</taxon>
        <taxon>Novosphingobium</taxon>
    </lineage>
</organism>
<dbReference type="Proteomes" id="UP001162881">
    <property type="component" value="Unassembled WGS sequence"/>
</dbReference>
<keyword evidence="3" id="KW-1185">Reference proteome</keyword>
<keyword evidence="1" id="KW-1133">Transmembrane helix</keyword>
<feature type="transmembrane region" description="Helical" evidence="1">
    <location>
        <begin position="12"/>
        <end position="33"/>
    </location>
</feature>
<proteinExistence type="predicted"/>
<evidence type="ECO:0000313" key="2">
    <source>
        <dbReference type="EMBL" id="MCJ2183884.1"/>
    </source>
</evidence>
<accession>A0ABT0BGJ5</accession>
<feature type="transmembrane region" description="Helical" evidence="1">
    <location>
        <begin position="45"/>
        <end position="66"/>
    </location>
</feature>
<evidence type="ECO:0000256" key="1">
    <source>
        <dbReference type="SAM" id="Phobius"/>
    </source>
</evidence>
<evidence type="ECO:0000313" key="3">
    <source>
        <dbReference type="Proteomes" id="UP001162881"/>
    </source>
</evidence>
<dbReference type="RefSeq" id="WP_244022160.1">
    <property type="nucleotide sequence ID" value="NZ_JALHLF010000065.1"/>
</dbReference>